<evidence type="ECO:0000313" key="3">
    <source>
        <dbReference type="Proteomes" id="UP000595437"/>
    </source>
</evidence>
<gene>
    <name evidence="2" type="ORF">FKW44_021767</name>
</gene>
<reference evidence="3" key="1">
    <citation type="submission" date="2021-01" db="EMBL/GenBank/DDBJ databases">
        <title>Caligus Genome Assembly.</title>
        <authorList>
            <person name="Gallardo-Escarate C."/>
        </authorList>
    </citation>
    <scope>NUCLEOTIDE SEQUENCE [LARGE SCALE GENOMIC DNA]</scope>
</reference>
<evidence type="ECO:0000313" key="2">
    <source>
        <dbReference type="EMBL" id="QQP36614.1"/>
    </source>
</evidence>
<dbReference type="EMBL" id="CP045905">
    <property type="protein sequence ID" value="QQP36614.1"/>
    <property type="molecule type" value="Genomic_DNA"/>
</dbReference>
<keyword evidence="3" id="KW-1185">Reference proteome</keyword>
<dbReference type="AlphaFoldDB" id="A0A7T8GRU4"/>
<evidence type="ECO:0000256" key="1">
    <source>
        <dbReference type="SAM" id="Phobius"/>
    </source>
</evidence>
<keyword evidence="1" id="KW-1133">Transmembrane helix</keyword>
<proteinExistence type="predicted"/>
<name>A0A7T8GRU4_CALRO</name>
<sequence>MICTGIKDMDIMVAVYMVRNTVKKIRACPIVAQTMFPAAVMVFSIINSQGDVMLSHFFEECLKLNSEGFVALMRGMVAA</sequence>
<feature type="non-terminal residue" evidence="2">
    <location>
        <position position="79"/>
    </location>
</feature>
<keyword evidence="1" id="KW-0812">Transmembrane</keyword>
<feature type="transmembrane region" description="Helical" evidence="1">
    <location>
        <begin position="27"/>
        <end position="46"/>
    </location>
</feature>
<keyword evidence="1" id="KW-0472">Membrane</keyword>
<protein>
    <submittedName>
        <fullName evidence="2">Uncharacterized protein</fullName>
    </submittedName>
</protein>
<accession>A0A7T8GRU4</accession>
<organism evidence="2 3">
    <name type="scientific">Caligus rogercresseyi</name>
    <name type="common">Sea louse</name>
    <dbReference type="NCBI Taxonomy" id="217165"/>
    <lineage>
        <taxon>Eukaryota</taxon>
        <taxon>Metazoa</taxon>
        <taxon>Ecdysozoa</taxon>
        <taxon>Arthropoda</taxon>
        <taxon>Crustacea</taxon>
        <taxon>Multicrustacea</taxon>
        <taxon>Hexanauplia</taxon>
        <taxon>Copepoda</taxon>
        <taxon>Siphonostomatoida</taxon>
        <taxon>Caligidae</taxon>
        <taxon>Caligus</taxon>
    </lineage>
</organism>
<dbReference type="Proteomes" id="UP000595437">
    <property type="component" value="Chromosome 16"/>
</dbReference>